<accession>A0AAX6NDS0</accession>
<dbReference type="EMBL" id="JAPTGD010000002">
    <property type="protein sequence ID" value="MDU9693655.1"/>
    <property type="molecule type" value="Genomic_DNA"/>
</dbReference>
<dbReference type="AlphaFoldDB" id="A0AAX6NDS0"/>
<dbReference type="RefSeq" id="WP_316910876.1">
    <property type="nucleotide sequence ID" value="NZ_JAPTGD010000002.1"/>
</dbReference>
<comment type="caution">
    <text evidence="1">The sequence shown here is derived from an EMBL/GenBank/DDBJ whole genome shotgun (WGS) entry which is preliminary data.</text>
</comment>
<proteinExistence type="predicted"/>
<reference evidence="1" key="2">
    <citation type="submission" date="2022-12" db="EMBL/GenBank/DDBJ databases">
        <authorList>
            <person name="Dechsakulwatana C."/>
            <person name="Rungsihiranrut A."/>
            <person name="Muangchinda C."/>
            <person name="Ningthoujam R."/>
            <person name="Klankeo P."/>
            <person name="Pinyakong O."/>
        </authorList>
    </citation>
    <scope>NUCLEOTIDE SEQUENCE</scope>
    <source>
        <strain evidence="1">TL01-2</strain>
    </source>
</reference>
<reference evidence="1" key="1">
    <citation type="journal article" date="2022" name="J Environ Chem Eng">
        <title>Biodegradation of petroleum oil using a constructed nonpathogenic and heavy metal-tolerant bacterial consortium isolated from marine sponges.</title>
        <authorList>
            <person name="Dechsakulwatana C."/>
            <person name="Rungsihiranrut A."/>
            <person name="Muangchinda C."/>
            <person name="Ningthoujam R."/>
            <person name="Klankeo P."/>
            <person name="Pinyakong O."/>
        </authorList>
    </citation>
    <scope>NUCLEOTIDE SEQUENCE</scope>
    <source>
        <strain evidence="1">TL01-2</strain>
    </source>
</reference>
<sequence length="49" mass="6063">MKRLHFMKDYYINSINKGKCKDNTIQECLFRLKTFQEKEKFLKFADNQK</sequence>
<evidence type="ECO:0000313" key="2">
    <source>
        <dbReference type="Proteomes" id="UP001269400"/>
    </source>
</evidence>
<dbReference type="Proteomes" id="UP001269400">
    <property type="component" value="Unassembled WGS sequence"/>
</dbReference>
<evidence type="ECO:0000313" key="1">
    <source>
        <dbReference type="EMBL" id="MDU9693655.1"/>
    </source>
</evidence>
<protein>
    <submittedName>
        <fullName evidence="1">Uncharacterized protein</fullName>
    </submittedName>
</protein>
<gene>
    <name evidence="1" type="ORF">O0Q50_20990</name>
</gene>
<organism evidence="1 2">
    <name type="scientific">Priestia aryabhattai</name>
    <name type="common">Bacillus aryabhattai</name>
    <dbReference type="NCBI Taxonomy" id="412384"/>
    <lineage>
        <taxon>Bacteria</taxon>
        <taxon>Bacillati</taxon>
        <taxon>Bacillota</taxon>
        <taxon>Bacilli</taxon>
        <taxon>Bacillales</taxon>
        <taxon>Bacillaceae</taxon>
        <taxon>Priestia</taxon>
    </lineage>
</organism>
<name>A0AAX6NDS0_PRIAR</name>